<dbReference type="CDD" id="cd00096">
    <property type="entry name" value="Ig"/>
    <property type="match status" value="1"/>
</dbReference>
<dbReference type="InterPro" id="IPR013098">
    <property type="entry name" value="Ig_I-set"/>
</dbReference>
<dbReference type="CDD" id="cd00063">
    <property type="entry name" value="FN3"/>
    <property type="match status" value="1"/>
</dbReference>
<dbReference type="GeneID" id="111083445"/>
<protein>
    <submittedName>
        <fullName evidence="4">Uncharacterized protein LOC111083445</fullName>
    </submittedName>
</protein>
<gene>
    <name evidence="4" type="primary">LOC111083445</name>
</gene>
<dbReference type="InterPro" id="IPR013783">
    <property type="entry name" value="Ig-like_fold"/>
</dbReference>
<dbReference type="InterPro" id="IPR007110">
    <property type="entry name" value="Ig-like_dom"/>
</dbReference>
<dbReference type="SUPFAM" id="SSF48726">
    <property type="entry name" value="Immunoglobulin"/>
    <property type="match status" value="1"/>
</dbReference>
<evidence type="ECO:0000259" key="2">
    <source>
        <dbReference type="PROSITE" id="PS50835"/>
    </source>
</evidence>
<dbReference type="SMART" id="SM00060">
    <property type="entry name" value="FN3"/>
    <property type="match status" value="2"/>
</dbReference>
<dbReference type="SUPFAM" id="SSF49265">
    <property type="entry name" value="Fibronectin type III"/>
    <property type="match status" value="1"/>
</dbReference>
<reference evidence="4" key="1">
    <citation type="submission" date="2025-08" db="UniProtKB">
        <authorList>
            <consortium name="RefSeq"/>
        </authorList>
    </citation>
    <scope>IDENTIFICATION</scope>
    <source>
        <tissue evidence="4">Muscle</tissue>
    </source>
</reference>
<dbReference type="Proteomes" id="UP000694941">
    <property type="component" value="Unplaced"/>
</dbReference>
<accession>A0ABM1RWB5</accession>
<dbReference type="InterPro" id="IPR050964">
    <property type="entry name" value="Striated_Muscle_Regulatory"/>
</dbReference>
<evidence type="ECO:0000256" key="1">
    <source>
        <dbReference type="ARBA" id="ARBA00022737"/>
    </source>
</evidence>
<dbReference type="Pfam" id="PF07679">
    <property type="entry name" value="I-set"/>
    <property type="match status" value="1"/>
</dbReference>
<evidence type="ECO:0000313" key="4">
    <source>
        <dbReference type="RefSeq" id="XP_022235670.1"/>
    </source>
</evidence>
<keyword evidence="3" id="KW-1185">Reference proteome</keyword>
<dbReference type="Gene3D" id="2.60.40.10">
    <property type="entry name" value="Immunoglobulins"/>
    <property type="match status" value="2"/>
</dbReference>
<dbReference type="InterPro" id="IPR036179">
    <property type="entry name" value="Ig-like_dom_sf"/>
</dbReference>
<sequence length="277" mass="31537">MANPRSTYTWTNKYGHIINSSYSSRMLVDAWGSLHVEDLRSEDAGLYSCGASNSLGFASKDVRLIVSISNKTISNETELFPELEVVNVTVNSIQLYITSSSSEWFSYYYITFRNQYDTYNTTVRKRLSSDIYTLMDLTPGDAFRIKVAGKMNLYEGNMTEFSREIFVQLLPPSPYLIVNHVHDSSVKLEWIPRGAYTTSYGWNGLKSVEIQYQQMTQKNGELHKEQNCEVLIIKKPCAGNTHVIGGLPKPNSRVYTFQVRVENGAGFSDWVSVFIKY</sequence>
<proteinExistence type="predicted"/>
<name>A0ABM1RWB5_LIMPO</name>
<dbReference type="PANTHER" id="PTHR13817:SF73">
    <property type="entry name" value="FIBRONECTIN TYPE-III DOMAIN-CONTAINING PROTEIN"/>
    <property type="match status" value="1"/>
</dbReference>
<dbReference type="PANTHER" id="PTHR13817">
    <property type="entry name" value="TITIN"/>
    <property type="match status" value="1"/>
</dbReference>
<dbReference type="InterPro" id="IPR003961">
    <property type="entry name" value="FN3_dom"/>
</dbReference>
<dbReference type="RefSeq" id="XP_022235670.1">
    <property type="nucleotide sequence ID" value="XM_022379962.1"/>
</dbReference>
<feature type="domain" description="Ig-like" evidence="2">
    <location>
        <begin position="1"/>
        <end position="69"/>
    </location>
</feature>
<dbReference type="PROSITE" id="PS50835">
    <property type="entry name" value="IG_LIKE"/>
    <property type="match status" value="1"/>
</dbReference>
<evidence type="ECO:0000313" key="3">
    <source>
        <dbReference type="Proteomes" id="UP000694941"/>
    </source>
</evidence>
<dbReference type="InterPro" id="IPR036116">
    <property type="entry name" value="FN3_sf"/>
</dbReference>
<organism evidence="3 4">
    <name type="scientific">Limulus polyphemus</name>
    <name type="common">Atlantic horseshoe crab</name>
    <dbReference type="NCBI Taxonomy" id="6850"/>
    <lineage>
        <taxon>Eukaryota</taxon>
        <taxon>Metazoa</taxon>
        <taxon>Ecdysozoa</taxon>
        <taxon>Arthropoda</taxon>
        <taxon>Chelicerata</taxon>
        <taxon>Merostomata</taxon>
        <taxon>Xiphosura</taxon>
        <taxon>Limulidae</taxon>
        <taxon>Limulus</taxon>
    </lineage>
</organism>
<keyword evidence="1" id="KW-0677">Repeat</keyword>